<dbReference type="InterPro" id="IPR001245">
    <property type="entry name" value="Ser-Thr/Tyr_kinase_cat_dom"/>
</dbReference>
<dbReference type="GO" id="GO:0005886">
    <property type="term" value="C:plasma membrane"/>
    <property type="evidence" value="ECO:0007669"/>
    <property type="project" value="TreeGrafter"/>
</dbReference>
<name>A0A328DYP3_9ASTE</name>
<dbReference type="Proteomes" id="UP000249390">
    <property type="component" value="Unassembled WGS sequence"/>
</dbReference>
<keyword evidence="2" id="KW-0067">ATP-binding</keyword>
<dbReference type="GO" id="GO:0005524">
    <property type="term" value="F:ATP binding"/>
    <property type="evidence" value="ECO:0007669"/>
    <property type="project" value="UniProtKB-KW"/>
</dbReference>
<evidence type="ECO:0000313" key="5">
    <source>
        <dbReference type="Proteomes" id="UP000249390"/>
    </source>
</evidence>
<dbReference type="InterPro" id="IPR000719">
    <property type="entry name" value="Prot_kinase_dom"/>
</dbReference>
<keyword evidence="5" id="KW-1185">Reference proteome</keyword>
<dbReference type="PANTHER" id="PTHR27001:SF931">
    <property type="entry name" value="OS11G0664100 PROTEIN"/>
    <property type="match status" value="1"/>
</dbReference>
<comment type="caution">
    <text evidence="4">The sequence shown here is derived from an EMBL/GenBank/DDBJ whole genome shotgun (WGS) entry which is preliminary data.</text>
</comment>
<dbReference type="InterPro" id="IPR011009">
    <property type="entry name" value="Kinase-like_dom_sf"/>
</dbReference>
<sequence>MMPLKGRGKFLGQFTDLSVDVVLGNTVYKRDNYDMNFVLNPGPYLQGEDEFKEEFLASANKLEKRGKREGSLQEIELAGVKYFHHGDLKEFTHDTKQKNLLGKTLFGRILRGRDSNGNEIIIKTWDVYAPISRVMVLHPYALCDEVAFLTKDERLGGFGRHQNLPNLVGYTFDNTFAVIYQMNIKNSLQSMLDSDELDWNTRLDIAIQVAKLIMDFHSRLVPVGGIDVSNMLIDEEWNVKLCEFGLRSHVGVAETRRITWVYTGGSYAAYIPEVNCSGGKFVLKSDIYAFGIFLMELICKVKPTAAEDLWEGRMGWFLQGWAIRHMDTPGINFVDPSLTDDLEDGIEITNLVKLCFQEDLHSRPSAAHLLKVLEKVKQRAANKKPKLI</sequence>
<dbReference type="EMBL" id="NQVE01000082">
    <property type="protein sequence ID" value="RAL49293.1"/>
    <property type="molecule type" value="Genomic_DNA"/>
</dbReference>
<feature type="domain" description="Protein kinase" evidence="3">
    <location>
        <begin position="95"/>
        <end position="376"/>
    </location>
</feature>
<evidence type="ECO:0000259" key="3">
    <source>
        <dbReference type="PROSITE" id="PS50011"/>
    </source>
</evidence>
<dbReference type="Gene3D" id="3.30.200.20">
    <property type="entry name" value="Phosphorylase Kinase, domain 1"/>
    <property type="match status" value="1"/>
</dbReference>
<dbReference type="Pfam" id="PF07714">
    <property type="entry name" value="PK_Tyr_Ser-Thr"/>
    <property type="match status" value="1"/>
</dbReference>
<protein>
    <recommendedName>
        <fullName evidence="3">Protein kinase domain-containing protein</fullName>
    </recommendedName>
</protein>
<dbReference type="PROSITE" id="PS50011">
    <property type="entry name" value="PROTEIN_KINASE_DOM"/>
    <property type="match status" value="1"/>
</dbReference>
<proteinExistence type="predicted"/>
<accession>A0A328DYP3</accession>
<organism evidence="4 5">
    <name type="scientific">Cuscuta australis</name>
    <dbReference type="NCBI Taxonomy" id="267555"/>
    <lineage>
        <taxon>Eukaryota</taxon>
        <taxon>Viridiplantae</taxon>
        <taxon>Streptophyta</taxon>
        <taxon>Embryophyta</taxon>
        <taxon>Tracheophyta</taxon>
        <taxon>Spermatophyta</taxon>
        <taxon>Magnoliopsida</taxon>
        <taxon>eudicotyledons</taxon>
        <taxon>Gunneridae</taxon>
        <taxon>Pentapetalae</taxon>
        <taxon>asterids</taxon>
        <taxon>lamiids</taxon>
        <taxon>Solanales</taxon>
        <taxon>Convolvulaceae</taxon>
        <taxon>Cuscuteae</taxon>
        <taxon>Cuscuta</taxon>
        <taxon>Cuscuta subgen. Grammica</taxon>
        <taxon>Cuscuta sect. Cleistogrammica</taxon>
    </lineage>
</organism>
<dbReference type="SUPFAM" id="SSF56112">
    <property type="entry name" value="Protein kinase-like (PK-like)"/>
    <property type="match status" value="1"/>
</dbReference>
<dbReference type="AlphaFoldDB" id="A0A328DYP3"/>
<reference evidence="4 5" key="1">
    <citation type="submission" date="2018-06" db="EMBL/GenBank/DDBJ databases">
        <title>The Genome of Cuscuta australis (Dodder) Provides Insight into the Evolution of Plant Parasitism.</title>
        <authorList>
            <person name="Liu H."/>
        </authorList>
    </citation>
    <scope>NUCLEOTIDE SEQUENCE [LARGE SCALE GENOMIC DNA]</scope>
    <source>
        <strain evidence="5">cv. Yunnan</strain>
        <tissue evidence="4">Vines</tissue>
    </source>
</reference>
<dbReference type="PANTHER" id="PTHR27001">
    <property type="entry name" value="OS01G0253100 PROTEIN"/>
    <property type="match status" value="1"/>
</dbReference>
<gene>
    <name evidence="4" type="ORF">DM860_012726</name>
</gene>
<keyword evidence="1" id="KW-0547">Nucleotide-binding</keyword>
<dbReference type="GO" id="GO:0004672">
    <property type="term" value="F:protein kinase activity"/>
    <property type="evidence" value="ECO:0007669"/>
    <property type="project" value="InterPro"/>
</dbReference>
<evidence type="ECO:0000256" key="2">
    <source>
        <dbReference type="ARBA" id="ARBA00022840"/>
    </source>
</evidence>
<dbReference type="Gene3D" id="1.10.510.10">
    <property type="entry name" value="Transferase(Phosphotransferase) domain 1"/>
    <property type="match status" value="1"/>
</dbReference>
<evidence type="ECO:0000256" key="1">
    <source>
        <dbReference type="ARBA" id="ARBA00022741"/>
    </source>
</evidence>
<evidence type="ECO:0000313" key="4">
    <source>
        <dbReference type="EMBL" id="RAL49293.1"/>
    </source>
</evidence>